<name>A0ABT9BHL4_9BACT</name>
<evidence type="ECO:0000313" key="3">
    <source>
        <dbReference type="Proteomes" id="UP001176429"/>
    </source>
</evidence>
<dbReference type="SUPFAM" id="SSF52047">
    <property type="entry name" value="RNI-like"/>
    <property type="match status" value="1"/>
</dbReference>
<dbReference type="Proteomes" id="UP001176429">
    <property type="component" value="Unassembled WGS sequence"/>
</dbReference>
<dbReference type="Gene3D" id="2.60.120.430">
    <property type="entry name" value="Galactose-binding lectin"/>
    <property type="match status" value="1"/>
</dbReference>
<dbReference type="PROSITE" id="PS00178">
    <property type="entry name" value="AA_TRNA_LIGASE_I"/>
    <property type="match status" value="1"/>
</dbReference>
<evidence type="ECO:0000313" key="2">
    <source>
        <dbReference type="EMBL" id="MDO7877726.1"/>
    </source>
</evidence>
<dbReference type="Gene3D" id="3.80.10.10">
    <property type="entry name" value="Ribonuclease Inhibitor"/>
    <property type="match status" value="1"/>
</dbReference>
<dbReference type="Pfam" id="PF11721">
    <property type="entry name" value="Malectin"/>
    <property type="match status" value="1"/>
</dbReference>
<dbReference type="RefSeq" id="WP_305009181.1">
    <property type="nucleotide sequence ID" value="NZ_JAUQSY010000025.1"/>
</dbReference>
<proteinExistence type="predicted"/>
<protein>
    <submittedName>
        <fullName evidence="2">Malectin domain-containing carbohydrate-binding protein</fullName>
    </submittedName>
</protein>
<accession>A0ABT9BHL4</accession>
<dbReference type="InterPro" id="IPR032675">
    <property type="entry name" value="LRR_dom_sf"/>
</dbReference>
<gene>
    <name evidence="2" type="ORF">Q5H93_23520</name>
</gene>
<sequence>MAFNVSTIRPLYPVIKLLLAPQTNITAGGLGLFSKQPSRTAKTVYSDGTVQWHRQNVANVGIAGKAFAVAEPGRYLEMYMPGLPSDIIGFDSRGTNLLSINSEEVGTLDFRPYPNINSCVLYSMPFRKVLGSFNGFAPFLRFNSVSAPLDLSECHALGGINMPAITITDLVFPPAATNQGISSIVLGEIRMVNKDFVIPAYPALISLDLTTSPYFSRLNTLDLQAVPTLVTVNVNGTGPKDILYTAANYAALTTLNLQNNRLSTRTEQGGNFYGNDTDTGLVALVRNSLKLHILNLSFSGHGGAEFAALVDALYVTRTSRPATTSRTLNLAGMSFPSFYPSFAATDQPNDSIVDLATRQKLAALLRRNWFINYNPPRGTLSYDATVGATVVQVTFPTELAIDCWAVNDIVTLSSPNAAGALTAGNYRVATTSPGGKSWHLEAVPGTPALVVPTNQGGTATVDKPLSYRFRCGSTTYTDTSLSSWKAISQGVTYISPNAVTDTRESGLYQTMCMGAISLTLAGLLNGNYIARMHFYDDESMSSSPRVFSVSFDGTTVLTDLNIRATVGYRTALQQEAVITVTNNQTVLSLLAGTGTPILSAVELIRVL</sequence>
<dbReference type="EMBL" id="JAUQSY010000025">
    <property type="protein sequence ID" value="MDO7877726.1"/>
    <property type="molecule type" value="Genomic_DNA"/>
</dbReference>
<keyword evidence="3" id="KW-1185">Reference proteome</keyword>
<comment type="caution">
    <text evidence="2">The sequence shown here is derived from an EMBL/GenBank/DDBJ whole genome shotgun (WGS) entry which is preliminary data.</text>
</comment>
<dbReference type="InterPro" id="IPR021720">
    <property type="entry name" value="Malectin_dom"/>
</dbReference>
<feature type="domain" description="Malectin" evidence="1">
    <location>
        <begin position="488"/>
        <end position="586"/>
    </location>
</feature>
<dbReference type="InterPro" id="IPR001412">
    <property type="entry name" value="aa-tRNA-synth_I_CS"/>
</dbReference>
<organism evidence="2 3">
    <name type="scientific">Hymenobacter aranciens</name>
    <dbReference type="NCBI Taxonomy" id="3063996"/>
    <lineage>
        <taxon>Bacteria</taxon>
        <taxon>Pseudomonadati</taxon>
        <taxon>Bacteroidota</taxon>
        <taxon>Cytophagia</taxon>
        <taxon>Cytophagales</taxon>
        <taxon>Hymenobacteraceae</taxon>
        <taxon>Hymenobacter</taxon>
    </lineage>
</organism>
<evidence type="ECO:0000259" key="1">
    <source>
        <dbReference type="Pfam" id="PF11721"/>
    </source>
</evidence>
<reference evidence="2" key="1">
    <citation type="submission" date="2023-07" db="EMBL/GenBank/DDBJ databases">
        <authorList>
            <person name="Kim M.K."/>
        </authorList>
    </citation>
    <scope>NUCLEOTIDE SEQUENCE</scope>
    <source>
        <strain evidence="2">ASUV-10-1</strain>
    </source>
</reference>